<dbReference type="STRING" id="379508.A5DVL8"/>
<sequence length="225" mass="25568">MPIEFTKSSQDFESYLKSNKVLVANFTAAWCGPCQQIKPVVDKAYDTFSNVEIVRVDLDRQEELARKYSVSSIPTFIFFEDGTEKTRVSGANVQQLLTNLDTFNAKASGATRKGNGKAAAASLLLSSKSYKEIRPLIPSGFEILNSSIDFGSFEALNVKSVYKNKEVKLVFKAGEEEKEMEMEMEKRRCNKQHGYFRVRFPDPFRIFVVEYLKNLFDIDQSKPPP</sequence>
<dbReference type="SUPFAM" id="SSF52833">
    <property type="entry name" value="Thioredoxin-like"/>
    <property type="match status" value="1"/>
</dbReference>
<dbReference type="PANTHER" id="PTHR46115">
    <property type="entry name" value="THIOREDOXIN-LIKE PROTEIN 1"/>
    <property type="match status" value="1"/>
</dbReference>
<dbReference type="PROSITE" id="PS51352">
    <property type="entry name" value="THIOREDOXIN_2"/>
    <property type="match status" value="1"/>
</dbReference>
<dbReference type="VEuPathDB" id="FungiDB:LELG_01404"/>
<dbReference type="InParanoid" id="A5DVL8"/>
<dbReference type="Proteomes" id="UP000001996">
    <property type="component" value="Unassembled WGS sequence"/>
</dbReference>
<keyword evidence="4" id="KW-1185">Reference proteome</keyword>
<dbReference type="Pfam" id="PF00085">
    <property type="entry name" value="Thioredoxin"/>
    <property type="match status" value="1"/>
</dbReference>
<proteinExistence type="predicted"/>
<evidence type="ECO:0000313" key="4">
    <source>
        <dbReference type="Proteomes" id="UP000001996"/>
    </source>
</evidence>
<name>A5DVL8_LODEL</name>
<accession>A5DVL8</accession>
<protein>
    <recommendedName>
        <fullName evidence="2">Thioredoxin domain-containing protein</fullName>
    </recommendedName>
</protein>
<dbReference type="CDD" id="cd02947">
    <property type="entry name" value="TRX_family"/>
    <property type="match status" value="1"/>
</dbReference>
<reference evidence="3 4" key="1">
    <citation type="journal article" date="2009" name="Nature">
        <title>Evolution of pathogenicity and sexual reproduction in eight Candida genomes.</title>
        <authorList>
            <person name="Butler G."/>
            <person name="Rasmussen M.D."/>
            <person name="Lin M.F."/>
            <person name="Santos M.A."/>
            <person name="Sakthikumar S."/>
            <person name="Munro C.A."/>
            <person name="Rheinbay E."/>
            <person name="Grabherr M."/>
            <person name="Forche A."/>
            <person name="Reedy J.L."/>
            <person name="Agrafioti I."/>
            <person name="Arnaud M.B."/>
            <person name="Bates S."/>
            <person name="Brown A.J."/>
            <person name="Brunke S."/>
            <person name="Costanzo M.C."/>
            <person name="Fitzpatrick D.A."/>
            <person name="de Groot P.W."/>
            <person name="Harris D."/>
            <person name="Hoyer L.L."/>
            <person name="Hube B."/>
            <person name="Klis F.M."/>
            <person name="Kodira C."/>
            <person name="Lennard N."/>
            <person name="Logue M.E."/>
            <person name="Martin R."/>
            <person name="Neiman A.M."/>
            <person name="Nikolaou E."/>
            <person name="Quail M.A."/>
            <person name="Quinn J."/>
            <person name="Santos M.C."/>
            <person name="Schmitzberger F.F."/>
            <person name="Sherlock G."/>
            <person name="Shah P."/>
            <person name="Silverstein K.A."/>
            <person name="Skrzypek M.S."/>
            <person name="Soll D."/>
            <person name="Staggs R."/>
            <person name="Stansfield I."/>
            <person name="Stumpf M.P."/>
            <person name="Sudbery P.E."/>
            <person name="Srikantha T."/>
            <person name="Zeng Q."/>
            <person name="Berman J."/>
            <person name="Berriman M."/>
            <person name="Heitman J."/>
            <person name="Gow N.A."/>
            <person name="Lorenz M.C."/>
            <person name="Birren B.W."/>
            <person name="Kellis M."/>
            <person name="Cuomo C.A."/>
        </authorList>
    </citation>
    <scope>NUCLEOTIDE SEQUENCE [LARGE SCALE GENOMIC DNA]</scope>
    <source>
        <strain evidence="4">ATCC 11503 / BCRC 21390 / CBS 2605 / JCM 1781 / NBRC 1676 / NRRL YB-4239</strain>
    </source>
</reference>
<dbReference type="PRINTS" id="PR00421">
    <property type="entry name" value="THIOREDOXIN"/>
</dbReference>
<organism evidence="3 4">
    <name type="scientific">Lodderomyces elongisporus (strain ATCC 11503 / CBS 2605 / JCM 1781 / NBRC 1676 / NRRL YB-4239)</name>
    <name type="common">Yeast</name>
    <name type="synonym">Saccharomyces elongisporus</name>
    <dbReference type="NCBI Taxonomy" id="379508"/>
    <lineage>
        <taxon>Eukaryota</taxon>
        <taxon>Fungi</taxon>
        <taxon>Dikarya</taxon>
        <taxon>Ascomycota</taxon>
        <taxon>Saccharomycotina</taxon>
        <taxon>Pichiomycetes</taxon>
        <taxon>Debaryomycetaceae</taxon>
        <taxon>Candida/Lodderomyces clade</taxon>
        <taxon>Lodderomyces</taxon>
    </lineage>
</organism>
<dbReference type="InterPro" id="IPR013766">
    <property type="entry name" value="Thioredoxin_domain"/>
</dbReference>
<gene>
    <name evidence="3" type="ORF">LELG_01404</name>
</gene>
<dbReference type="AlphaFoldDB" id="A5DVL8"/>
<dbReference type="eggNOG" id="KOG0907">
    <property type="taxonomic scope" value="Eukaryota"/>
</dbReference>
<keyword evidence="1" id="KW-1015">Disulfide bond</keyword>
<dbReference type="Gene3D" id="3.40.30.10">
    <property type="entry name" value="Glutaredoxin"/>
    <property type="match status" value="1"/>
</dbReference>
<dbReference type="InterPro" id="IPR036249">
    <property type="entry name" value="Thioredoxin-like_sf"/>
</dbReference>
<dbReference type="HOGENOM" id="CLU_1230141_0_0_1"/>
<evidence type="ECO:0000256" key="1">
    <source>
        <dbReference type="ARBA" id="ARBA00023157"/>
    </source>
</evidence>
<dbReference type="InterPro" id="IPR017937">
    <property type="entry name" value="Thioredoxin_CS"/>
</dbReference>
<dbReference type="PROSITE" id="PS00194">
    <property type="entry name" value="THIOREDOXIN_1"/>
    <property type="match status" value="1"/>
</dbReference>
<feature type="domain" description="Thioredoxin" evidence="2">
    <location>
        <begin position="1"/>
        <end position="105"/>
    </location>
</feature>
<dbReference type="SMR" id="A5DVL8"/>
<evidence type="ECO:0000259" key="2">
    <source>
        <dbReference type="PROSITE" id="PS51352"/>
    </source>
</evidence>
<evidence type="ECO:0000313" key="3">
    <source>
        <dbReference type="EMBL" id="EDK43226.1"/>
    </source>
</evidence>
<dbReference type="OrthoDB" id="2121326at2759"/>
<dbReference type="EMBL" id="CH981525">
    <property type="protein sequence ID" value="EDK43226.1"/>
    <property type="molecule type" value="Genomic_DNA"/>
</dbReference>